<dbReference type="InterPro" id="IPR040285">
    <property type="entry name" value="ProX/PRXD1"/>
</dbReference>
<dbReference type="PANTHER" id="PTHR31423:SF3">
    <property type="entry name" value="PROLYL-TRNA SYNTHETASE ASSOCIATED DOMAIN-CONTAINING PROTEIN 1-RELATED"/>
    <property type="match status" value="1"/>
</dbReference>
<evidence type="ECO:0000313" key="3">
    <source>
        <dbReference type="EMBL" id="MFC3052059.1"/>
    </source>
</evidence>
<evidence type="ECO:0000259" key="2">
    <source>
        <dbReference type="Pfam" id="PF04073"/>
    </source>
</evidence>
<reference evidence="4" key="1">
    <citation type="journal article" date="2019" name="Int. J. Syst. Evol. Microbiol.">
        <title>The Global Catalogue of Microorganisms (GCM) 10K type strain sequencing project: providing services to taxonomists for standard genome sequencing and annotation.</title>
        <authorList>
            <consortium name="The Broad Institute Genomics Platform"/>
            <consortium name="The Broad Institute Genome Sequencing Center for Infectious Disease"/>
            <person name="Wu L."/>
            <person name="Ma J."/>
        </authorList>
    </citation>
    <scope>NUCLEOTIDE SEQUENCE [LARGE SCALE GENOMIC DNA]</scope>
    <source>
        <strain evidence="4">KCTC 62164</strain>
    </source>
</reference>
<feature type="domain" description="YbaK/aminoacyl-tRNA synthetase-associated" evidence="2">
    <location>
        <begin position="26"/>
        <end position="154"/>
    </location>
</feature>
<organism evidence="3 4">
    <name type="scientific">Kordiimonas pumila</name>
    <dbReference type="NCBI Taxonomy" id="2161677"/>
    <lineage>
        <taxon>Bacteria</taxon>
        <taxon>Pseudomonadati</taxon>
        <taxon>Pseudomonadota</taxon>
        <taxon>Alphaproteobacteria</taxon>
        <taxon>Kordiimonadales</taxon>
        <taxon>Kordiimonadaceae</taxon>
        <taxon>Kordiimonas</taxon>
    </lineage>
</organism>
<evidence type="ECO:0000256" key="1">
    <source>
        <dbReference type="ARBA" id="ARBA00010201"/>
    </source>
</evidence>
<dbReference type="PANTHER" id="PTHR31423">
    <property type="entry name" value="YBAK DOMAIN-CONTAINING PROTEIN"/>
    <property type="match status" value="1"/>
</dbReference>
<dbReference type="Proteomes" id="UP001595444">
    <property type="component" value="Unassembled WGS sequence"/>
</dbReference>
<protein>
    <submittedName>
        <fullName evidence="3">Prolyl-tRNA synthetase associated domain-containing protein</fullName>
    </submittedName>
</protein>
<dbReference type="RefSeq" id="WP_194214640.1">
    <property type="nucleotide sequence ID" value="NZ_CP061205.1"/>
</dbReference>
<dbReference type="CDD" id="cd04335">
    <property type="entry name" value="PrdX_deacylase"/>
    <property type="match status" value="1"/>
</dbReference>
<sequence>MESPPEERKLFSFLDNLGILTQTYRHAPVYTVADAQEHCSHIPGGHSKNLFVRDKKKQRALAVVDDSLTVDLNALAGKIGFNRLSFCSTDSLQSMLGVLPGSVTPFALVNAQVPKGGKPALTVVLDKTLMSHEIVNFHPLHNAATTAIKPADLVIFIRACGYEPVLLDIIPTNLDKF</sequence>
<keyword evidence="4" id="KW-1185">Reference proteome</keyword>
<dbReference type="Pfam" id="PF04073">
    <property type="entry name" value="tRNA_edit"/>
    <property type="match status" value="1"/>
</dbReference>
<proteinExistence type="inferred from homology"/>
<evidence type="ECO:0000313" key="4">
    <source>
        <dbReference type="Proteomes" id="UP001595444"/>
    </source>
</evidence>
<dbReference type="SUPFAM" id="SSF55826">
    <property type="entry name" value="YbaK/ProRS associated domain"/>
    <property type="match status" value="1"/>
</dbReference>
<dbReference type="InterPro" id="IPR036754">
    <property type="entry name" value="YbaK/aa-tRNA-synt-asso_dom_sf"/>
</dbReference>
<dbReference type="InterPro" id="IPR007214">
    <property type="entry name" value="YbaK/aa-tRNA-synth-assoc-dom"/>
</dbReference>
<comment type="caution">
    <text evidence="3">The sequence shown here is derived from an EMBL/GenBank/DDBJ whole genome shotgun (WGS) entry which is preliminary data.</text>
</comment>
<dbReference type="EMBL" id="JBHRSL010000007">
    <property type="protein sequence ID" value="MFC3052059.1"/>
    <property type="molecule type" value="Genomic_DNA"/>
</dbReference>
<accession>A0ABV7D4W3</accession>
<comment type="similarity">
    <text evidence="1">Belongs to the PRORSD1 family.</text>
</comment>
<dbReference type="Gene3D" id="3.90.960.10">
    <property type="entry name" value="YbaK/aminoacyl-tRNA synthetase-associated domain"/>
    <property type="match status" value="1"/>
</dbReference>
<name>A0ABV7D4W3_9PROT</name>
<gene>
    <name evidence="3" type="ORF">ACFOKA_09085</name>
</gene>